<evidence type="ECO:0000256" key="1">
    <source>
        <dbReference type="SAM" id="MobiDB-lite"/>
    </source>
</evidence>
<gene>
    <name evidence="3" type="ORF">GCM10022403_096830</name>
</gene>
<dbReference type="InterPro" id="IPR002035">
    <property type="entry name" value="VWF_A"/>
</dbReference>
<dbReference type="Pfam" id="PF00092">
    <property type="entry name" value="VWA"/>
    <property type="match status" value="1"/>
</dbReference>
<dbReference type="EMBL" id="BAABDE010000052">
    <property type="protein sequence ID" value="GAA3849876.1"/>
    <property type="molecule type" value="Genomic_DNA"/>
</dbReference>
<feature type="domain" description="VWFA" evidence="2">
    <location>
        <begin position="19"/>
        <end position="172"/>
    </location>
</feature>
<protein>
    <recommendedName>
        <fullName evidence="2">VWFA domain-containing protein</fullName>
    </recommendedName>
</protein>
<feature type="compositionally biased region" description="Acidic residues" evidence="1">
    <location>
        <begin position="224"/>
        <end position="233"/>
    </location>
</feature>
<evidence type="ECO:0000313" key="3">
    <source>
        <dbReference type="EMBL" id="GAA3849876.1"/>
    </source>
</evidence>
<evidence type="ECO:0000259" key="2">
    <source>
        <dbReference type="Pfam" id="PF00092"/>
    </source>
</evidence>
<dbReference type="Gene3D" id="3.40.50.410">
    <property type="entry name" value="von Willebrand factor, type A domain"/>
    <property type="match status" value="1"/>
</dbReference>
<dbReference type="InterPro" id="IPR036465">
    <property type="entry name" value="vWFA_dom_sf"/>
</dbReference>
<proteinExistence type="predicted"/>
<evidence type="ECO:0000313" key="4">
    <source>
        <dbReference type="Proteomes" id="UP001501009"/>
    </source>
</evidence>
<organism evidence="3 4">
    <name type="scientific">Streptomyces coacervatus</name>
    <dbReference type="NCBI Taxonomy" id="647381"/>
    <lineage>
        <taxon>Bacteria</taxon>
        <taxon>Bacillati</taxon>
        <taxon>Actinomycetota</taxon>
        <taxon>Actinomycetes</taxon>
        <taxon>Kitasatosporales</taxon>
        <taxon>Streptomycetaceae</taxon>
        <taxon>Streptomyces</taxon>
    </lineage>
</organism>
<accession>A0ABP7JPI2</accession>
<sequence length="233" mass="25035">MSDIPGGPMESRPVHFIWILDVSFSMSGEKIGTVNYAIREAIPEMRAVAHDQPSAQLMVRVLTFSATPRWHVATPVPVEQFTWQEVGVDGGTNLGDALKAVARELETPPMPRRALKPVLTLVSDGQPLDEDWREGLKAIDATPWGRKAVRVAIAIGGDADRSVLQEFLANPELPVLDANSPKQLAAAIRWASTAAVKAASQPVVSGDSGSGGKQLAPAYAPPQLDDDDDDDVW</sequence>
<feature type="region of interest" description="Disordered" evidence="1">
    <location>
        <begin position="199"/>
        <end position="233"/>
    </location>
</feature>
<comment type="caution">
    <text evidence="3">The sequence shown here is derived from an EMBL/GenBank/DDBJ whole genome shotgun (WGS) entry which is preliminary data.</text>
</comment>
<dbReference type="SUPFAM" id="SSF53300">
    <property type="entry name" value="vWA-like"/>
    <property type="match status" value="1"/>
</dbReference>
<dbReference type="Proteomes" id="UP001501009">
    <property type="component" value="Unassembled WGS sequence"/>
</dbReference>
<name>A0ABP7JPI2_9ACTN</name>
<keyword evidence="4" id="KW-1185">Reference proteome</keyword>
<reference evidence="4" key="1">
    <citation type="journal article" date="2019" name="Int. J. Syst. Evol. Microbiol.">
        <title>The Global Catalogue of Microorganisms (GCM) 10K type strain sequencing project: providing services to taxonomists for standard genome sequencing and annotation.</title>
        <authorList>
            <consortium name="The Broad Institute Genomics Platform"/>
            <consortium name="The Broad Institute Genome Sequencing Center for Infectious Disease"/>
            <person name="Wu L."/>
            <person name="Ma J."/>
        </authorList>
    </citation>
    <scope>NUCLEOTIDE SEQUENCE [LARGE SCALE GENOMIC DNA]</scope>
    <source>
        <strain evidence="4">JCM 17138</strain>
    </source>
</reference>